<feature type="compositionally biased region" description="Polar residues" evidence="2">
    <location>
        <begin position="242"/>
        <end position="265"/>
    </location>
</feature>
<dbReference type="OrthoDB" id="553017at2759"/>
<feature type="compositionally biased region" description="Polar residues" evidence="2">
    <location>
        <begin position="288"/>
        <end position="300"/>
    </location>
</feature>
<dbReference type="Proteomes" id="UP000232323">
    <property type="component" value="Unassembled WGS sequence"/>
</dbReference>
<comment type="caution">
    <text evidence="3">The sequence shown here is derived from an EMBL/GenBank/DDBJ whole genome shotgun (WGS) entry which is preliminary data.</text>
</comment>
<name>A0A250XJR9_9CHLO</name>
<dbReference type="AlphaFoldDB" id="A0A250XJR9"/>
<gene>
    <name evidence="3" type="ORF">CEUSTIGMA_g10595.t1</name>
</gene>
<dbReference type="EMBL" id="BEGY01000093">
    <property type="protein sequence ID" value="GAX83169.1"/>
    <property type="molecule type" value="Genomic_DNA"/>
</dbReference>
<feature type="region of interest" description="Disordered" evidence="2">
    <location>
        <begin position="141"/>
        <end position="161"/>
    </location>
</feature>
<reference evidence="3 4" key="1">
    <citation type="submission" date="2017-08" db="EMBL/GenBank/DDBJ databases">
        <title>Acidophilic green algal genome provides insights into adaptation to an acidic environment.</title>
        <authorList>
            <person name="Hirooka S."/>
            <person name="Hirose Y."/>
            <person name="Kanesaki Y."/>
            <person name="Higuchi S."/>
            <person name="Fujiwara T."/>
            <person name="Onuma R."/>
            <person name="Era A."/>
            <person name="Ohbayashi R."/>
            <person name="Uzuka A."/>
            <person name="Nozaki H."/>
            <person name="Yoshikawa H."/>
            <person name="Miyagishima S.Y."/>
        </authorList>
    </citation>
    <scope>NUCLEOTIDE SEQUENCE [LARGE SCALE GENOMIC DNA]</scope>
    <source>
        <strain evidence="3 4">NIES-2499</strain>
    </source>
</reference>
<evidence type="ECO:0000313" key="4">
    <source>
        <dbReference type="Proteomes" id="UP000232323"/>
    </source>
</evidence>
<accession>A0A250XJR9</accession>
<evidence type="ECO:0000256" key="2">
    <source>
        <dbReference type="SAM" id="MobiDB-lite"/>
    </source>
</evidence>
<keyword evidence="1" id="KW-0175">Coiled coil</keyword>
<feature type="region of interest" description="Disordered" evidence="2">
    <location>
        <begin position="242"/>
        <end position="300"/>
    </location>
</feature>
<proteinExistence type="predicted"/>
<keyword evidence="4" id="KW-1185">Reference proteome</keyword>
<feature type="coiled-coil region" evidence="1">
    <location>
        <begin position="573"/>
        <end position="600"/>
    </location>
</feature>
<feature type="compositionally biased region" description="Basic and acidic residues" evidence="2">
    <location>
        <begin position="274"/>
        <end position="285"/>
    </location>
</feature>
<sequence>MNLTSNIKTYQANELLAAQDFFADFSISLDDLEDAAPTPAVKFDTGPILEVMTTDSRSLKAAQLYELPGSSPETIEAPDMNQKLANLGSACPQSTVAGSGPKISDLLDRKQATESLNLKAFTPIKQPVKDKNLLNRNVTISKAGNQHPETAVKQGGGMKEPACSSERNVTVFVEGPSLQYPKLPRLGDLKEAVSGAVKTSELSLSKGSLLPATSKSQSSDSCPKNQIDKPALLFMHPAVTQPTEKNCQQTKPRSINSHYSPSSSAMPILQGTDACHKPETEKQEKLTPPSSAGIKSQQKVSIQPNRLINAAGGQSAKIVLPTAPLQMQSKADVVPNVLNWQVINNPDNDQGGKTSRRNLAPTDVSIASSTVLVTNDVMKSANHMDLNKRSQEGTSQVTEVQLPFVQQQNLDQPFSAELQPQLAPLVEGCMQNHCEGSNELAKKSQQCGSINKDVQSFPGLQLEAMQPKSNVLQPQCAAIEDGNMEPAGVDAQQTTDVQVLVRGVEEMHKEDMQGVAEACPSQSLMNKQAFIPEVAHSDQSLQHPVKRVRLFDPDDPVSEINIPPNYIAAVQALEMKIVEAQQLEDEVMELRVQAVVASNRLLLTDNPVVRDRIKATRSKAMYLQQQLIRPHEA</sequence>
<evidence type="ECO:0000313" key="3">
    <source>
        <dbReference type="EMBL" id="GAX83169.1"/>
    </source>
</evidence>
<evidence type="ECO:0000256" key="1">
    <source>
        <dbReference type="SAM" id="Coils"/>
    </source>
</evidence>
<protein>
    <submittedName>
        <fullName evidence="3">Uncharacterized protein</fullName>
    </submittedName>
</protein>
<organism evidence="3 4">
    <name type="scientific">Chlamydomonas eustigma</name>
    <dbReference type="NCBI Taxonomy" id="1157962"/>
    <lineage>
        <taxon>Eukaryota</taxon>
        <taxon>Viridiplantae</taxon>
        <taxon>Chlorophyta</taxon>
        <taxon>core chlorophytes</taxon>
        <taxon>Chlorophyceae</taxon>
        <taxon>CS clade</taxon>
        <taxon>Chlamydomonadales</taxon>
        <taxon>Chlamydomonadaceae</taxon>
        <taxon>Chlamydomonas</taxon>
    </lineage>
</organism>